<dbReference type="EMBL" id="BAABGU010000031">
    <property type="protein sequence ID" value="GAA4576481.1"/>
    <property type="molecule type" value="Genomic_DNA"/>
</dbReference>
<dbReference type="InterPro" id="IPR041413">
    <property type="entry name" value="MLTR_LBD"/>
</dbReference>
<comment type="caution">
    <text evidence="2">The sequence shown here is derived from an EMBL/GenBank/DDBJ whole genome shotgun (WGS) entry which is preliminary data.</text>
</comment>
<dbReference type="Pfam" id="PF17765">
    <property type="entry name" value="MLTR_LBD"/>
    <property type="match status" value="1"/>
</dbReference>
<evidence type="ECO:0000313" key="3">
    <source>
        <dbReference type="Proteomes" id="UP001500307"/>
    </source>
</evidence>
<name>A0ABP8SVM6_9ACTN</name>
<sequence length="76" mass="8594">MTRHVGDFWRGWDQAADDTVALWRGSAARDPYDERLSNLIGELSTRSKDFRVRAWHRGWPTAVCHRANGAPTTPGS</sequence>
<evidence type="ECO:0000313" key="2">
    <source>
        <dbReference type="EMBL" id="GAA4576481.1"/>
    </source>
</evidence>
<keyword evidence="3" id="KW-1185">Reference proteome</keyword>
<dbReference type="Proteomes" id="UP001500307">
    <property type="component" value="Unassembled WGS sequence"/>
</dbReference>
<dbReference type="RefSeq" id="WP_428833297.1">
    <property type="nucleotide sequence ID" value="NZ_BAABGU010000031.1"/>
</dbReference>
<protein>
    <recommendedName>
        <fullName evidence="1">MmyB-like transcription regulator ligand binding domain-containing protein</fullName>
    </recommendedName>
</protein>
<feature type="domain" description="MmyB-like transcription regulator ligand binding" evidence="1">
    <location>
        <begin position="5"/>
        <end position="57"/>
    </location>
</feature>
<evidence type="ECO:0000259" key="1">
    <source>
        <dbReference type="Pfam" id="PF17765"/>
    </source>
</evidence>
<gene>
    <name evidence="2" type="ORF">GCM10023176_47940</name>
</gene>
<reference evidence="3" key="1">
    <citation type="journal article" date="2019" name="Int. J. Syst. Evol. Microbiol.">
        <title>The Global Catalogue of Microorganisms (GCM) 10K type strain sequencing project: providing services to taxonomists for standard genome sequencing and annotation.</title>
        <authorList>
            <consortium name="The Broad Institute Genomics Platform"/>
            <consortium name="The Broad Institute Genome Sequencing Center for Infectious Disease"/>
            <person name="Wu L."/>
            <person name="Ma J."/>
        </authorList>
    </citation>
    <scope>NUCLEOTIDE SEQUENCE [LARGE SCALE GENOMIC DNA]</scope>
    <source>
        <strain evidence="3">JCM 3175</strain>
    </source>
</reference>
<organism evidence="2 3">
    <name type="scientific">Micromonospora coerulea</name>
    <dbReference type="NCBI Taxonomy" id="47856"/>
    <lineage>
        <taxon>Bacteria</taxon>
        <taxon>Bacillati</taxon>
        <taxon>Actinomycetota</taxon>
        <taxon>Actinomycetes</taxon>
        <taxon>Micromonosporales</taxon>
        <taxon>Micromonosporaceae</taxon>
        <taxon>Micromonospora</taxon>
    </lineage>
</organism>
<proteinExistence type="predicted"/>
<dbReference type="Gene3D" id="3.30.450.180">
    <property type="match status" value="1"/>
</dbReference>
<accession>A0ABP8SVM6</accession>